<dbReference type="InterPro" id="IPR045093">
    <property type="entry name" value="Cullin"/>
</dbReference>
<dbReference type="GO" id="GO:0005794">
    <property type="term" value="C:Golgi apparatus"/>
    <property type="evidence" value="ECO:0007669"/>
    <property type="project" value="TreeGrafter"/>
</dbReference>
<accession>A0A452RLL4</accession>
<dbReference type="STRING" id="9643.ENSUAMP00000020075"/>
<reference evidence="1" key="2">
    <citation type="submission" date="2025-08" db="UniProtKB">
        <authorList>
            <consortium name="Ensembl"/>
        </authorList>
    </citation>
    <scope>IDENTIFICATION</scope>
</reference>
<organism evidence="1 2">
    <name type="scientific">Ursus americanus</name>
    <name type="common">American black bear</name>
    <name type="synonym">Euarctos americanus</name>
    <dbReference type="NCBI Taxonomy" id="9643"/>
    <lineage>
        <taxon>Eukaryota</taxon>
        <taxon>Metazoa</taxon>
        <taxon>Chordata</taxon>
        <taxon>Craniata</taxon>
        <taxon>Vertebrata</taxon>
        <taxon>Euteleostomi</taxon>
        <taxon>Mammalia</taxon>
        <taxon>Eutheria</taxon>
        <taxon>Laurasiatheria</taxon>
        <taxon>Carnivora</taxon>
        <taxon>Caniformia</taxon>
        <taxon>Ursidae</taxon>
        <taxon>Ursus</taxon>
    </lineage>
</organism>
<proteinExistence type="predicted"/>
<evidence type="ECO:0000313" key="2">
    <source>
        <dbReference type="Proteomes" id="UP000291022"/>
    </source>
</evidence>
<dbReference type="PANTHER" id="PTHR22771">
    <property type="entry name" value="CULLIN AND GALACTOSE-BINDING DOMAIN-CONTAINING"/>
    <property type="match status" value="1"/>
</dbReference>
<dbReference type="PANTHER" id="PTHR22771:SF3">
    <property type="entry name" value="CULLIN-7"/>
    <property type="match status" value="1"/>
</dbReference>
<dbReference type="Ensembl" id="ENSUAMT00000022454.1">
    <property type="protein sequence ID" value="ENSUAMP00000020075.1"/>
    <property type="gene ID" value="ENSUAMG00000015862.1"/>
</dbReference>
<name>A0A452RLL4_URSAM</name>
<protein>
    <submittedName>
        <fullName evidence="1">Uncharacterized protein</fullName>
    </submittedName>
</protein>
<reference evidence="2" key="1">
    <citation type="submission" date="2016-06" db="EMBL/GenBank/DDBJ databases">
        <title>De novo assembly and RNA-Seq shows season-dependent expression and editing in black bear kidneys.</title>
        <authorList>
            <person name="Korstanje R."/>
            <person name="Srivastava A."/>
            <person name="Sarsani V.K."/>
            <person name="Sheehan S.M."/>
            <person name="Seger R.L."/>
            <person name="Barter M.E."/>
            <person name="Lindqvist C."/>
            <person name="Brody L.C."/>
            <person name="Mullikin J.C."/>
        </authorList>
    </citation>
    <scope>NUCLEOTIDE SEQUENCE [LARGE SCALE GENOMIC DNA]</scope>
</reference>
<dbReference type="Proteomes" id="UP000291022">
    <property type="component" value="Unassembled WGS sequence"/>
</dbReference>
<reference evidence="1" key="3">
    <citation type="submission" date="2025-09" db="UniProtKB">
        <authorList>
            <consortium name="Ensembl"/>
        </authorList>
    </citation>
    <scope>IDENTIFICATION</scope>
</reference>
<sequence length="245" mass="26319">MWLLLYLNDLKAVSVESLLALSGLSPDMLDQAIGPLTSSRGPLDLQEQKDVPGGVLKIRDASEEPRPRRGNVWLIPPQTYLKAEDEEGRNLEKRRNLLNCLIVRILKAHGDEGLHIDQLVCRVGGGGRWVRELWGGGQPTGGGLAASEASGSPWSRWVYEGQVGACLMALELPGWQLVPGVGARGGGSWASPTCCVPFHLLPRSWMLGRRARVLPGVWSAALVGGLPAPVPTSSPASCISWARAQ</sequence>
<dbReference type="AlphaFoldDB" id="A0A452RLL4"/>
<keyword evidence="2" id="KW-1185">Reference proteome</keyword>
<evidence type="ECO:0000313" key="1">
    <source>
        <dbReference type="Ensembl" id="ENSUAMP00000020075.1"/>
    </source>
</evidence>
<dbReference type="GeneTree" id="ENSGT00940000153954"/>